<dbReference type="Proteomes" id="UP000811609">
    <property type="component" value="Chromosome 4"/>
</dbReference>
<accession>A0A8T1QRH9</accession>
<protein>
    <submittedName>
        <fullName evidence="2">Uncharacterized protein</fullName>
    </submittedName>
</protein>
<keyword evidence="3" id="KW-1185">Reference proteome</keyword>
<dbReference type="PANTHER" id="PTHR35472">
    <property type="match status" value="1"/>
</dbReference>
<feature type="signal peptide" evidence="1">
    <location>
        <begin position="1"/>
        <end position="25"/>
    </location>
</feature>
<dbReference type="EMBL" id="CM031812">
    <property type="protein sequence ID" value="KAG6657077.1"/>
    <property type="molecule type" value="Genomic_DNA"/>
</dbReference>
<name>A0A8T1QRH9_CARIL</name>
<sequence length="86" mass="9519">MATKKSLFLFPLLIIILALTQTSSSRHIHQASDQGKEQSSRTKNSSVFFRSYSALLTCLESLKNKSSSVHTVSHRLVPVGPNPLHN</sequence>
<dbReference type="InterPro" id="IPR055317">
    <property type="entry name" value="CLE14-like"/>
</dbReference>
<proteinExistence type="predicted"/>
<feature type="chain" id="PRO_5035744379" evidence="1">
    <location>
        <begin position="26"/>
        <end position="86"/>
    </location>
</feature>
<dbReference type="PANTHER" id="PTHR35472:SF3">
    <property type="entry name" value="CLAVATA3_ESR (CLE) GENE FAMILY MEMBER MTCLE05"/>
    <property type="match status" value="1"/>
</dbReference>
<evidence type="ECO:0000256" key="1">
    <source>
        <dbReference type="SAM" id="SignalP"/>
    </source>
</evidence>
<evidence type="ECO:0000313" key="3">
    <source>
        <dbReference type="Proteomes" id="UP000811609"/>
    </source>
</evidence>
<dbReference type="AlphaFoldDB" id="A0A8T1QRH9"/>
<evidence type="ECO:0000313" key="2">
    <source>
        <dbReference type="EMBL" id="KAG6657077.1"/>
    </source>
</evidence>
<dbReference type="OrthoDB" id="663321at2759"/>
<reference evidence="2" key="1">
    <citation type="submission" date="2020-12" db="EMBL/GenBank/DDBJ databases">
        <title>WGS assembly of Carya illinoinensis cv. Pawnee.</title>
        <authorList>
            <person name="Platts A."/>
            <person name="Shu S."/>
            <person name="Wright S."/>
            <person name="Barry K."/>
            <person name="Edger P."/>
            <person name="Pires J.C."/>
            <person name="Schmutz J."/>
        </authorList>
    </citation>
    <scope>NUCLEOTIDE SEQUENCE</scope>
    <source>
        <tissue evidence="2">Leaf</tissue>
    </source>
</reference>
<comment type="caution">
    <text evidence="2">The sequence shown here is derived from an EMBL/GenBank/DDBJ whole genome shotgun (WGS) entry which is preliminary data.</text>
</comment>
<gene>
    <name evidence="2" type="ORF">CIPAW_04G065300</name>
</gene>
<keyword evidence="1" id="KW-0732">Signal</keyword>
<organism evidence="2 3">
    <name type="scientific">Carya illinoinensis</name>
    <name type="common">Pecan</name>
    <dbReference type="NCBI Taxonomy" id="32201"/>
    <lineage>
        <taxon>Eukaryota</taxon>
        <taxon>Viridiplantae</taxon>
        <taxon>Streptophyta</taxon>
        <taxon>Embryophyta</taxon>
        <taxon>Tracheophyta</taxon>
        <taxon>Spermatophyta</taxon>
        <taxon>Magnoliopsida</taxon>
        <taxon>eudicotyledons</taxon>
        <taxon>Gunneridae</taxon>
        <taxon>Pentapetalae</taxon>
        <taxon>rosids</taxon>
        <taxon>fabids</taxon>
        <taxon>Fagales</taxon>
        <taxon>Juglandaceae</taxon>
        <taxon>Carya</taxon>
    </lineage>
</organism>